<feature type="domain" description="Ig-like" evidence="7">
    <location>
        <begin position="347"/>
        <end position="439"/>
    </location>
</feature>
<name>A0ABM3J7J4_BACDO</name>
<dbReference type="InterPro" id="IPR013783">
    <property type="entry name" value="Ig-like_fold"/>
</dbReference>
<dbReference type="SUPFAM" id="SSF49265">
    <property type="entry name" value="Fibronectin type III"/>
    <property type="match status" value="1"/>
</dbReference>
<accession>A0ABM3J7J4</accession>
<dbReference type="Pfam" id="PF08205">
    <property type="entry name" value="C2-set_2"/>
    <property type="match status" value="1"/>
</dbReference>
<organism evidence="8 11">
    <name type="scientific">Bactrocera dorsalis</name>
    <name type="common">Oriental fruit fly</name>
    <name type="synonym">Dacus dorsalis</name>
    <dbReference type="NCBI Taxonomy" id="27457"/>
    <lineage>
        <taxon>Eukaryota</taxon>
        <taxon>Metazoa</taxon>
        <taxon>Ecdysozoa</taxon>
        <taxon>Arthropoda</taxon>
        <taxon>Hexapoda</taxon>
        <taxon>Insecta</taxon>
        <taxon>Pterygota</taxon>
        <taxon>Neoptera</taxon>
        <taxon>Endopterygota</taxon>
        <taxon>Diptera</taxon>
        <taxon>Brachycera</taxon>
        <taxon>Muscomorpha</taxon>
        <taxon>Tephritoidea</taxon>
        <taxon>Tephritidae</taxon>
        <taxon>Bactrocera</taxon>
        <taxon>Bactrocera</taxon>
    </lineage>
</organism>
<feature type="compositionally biased region" description="Low complexity" evidence="4">
    <location>
        <begin position="1019"/>
        <end position="1028"/>
    </location>
</feature>
<dbReference type="InterPro" id="IPR003599">
    <property type="entry name" value="Ig_sub"/>
</dbReference>
<sequence>MERALSILLCLSLTTLQFISTHEHGDGFKPDGEILRVLVNTSAQIKCDVGSSLPDDKVLLVVWYKNNLPIYSYDTRGAHAGTPSHWRDEDVLEDRAVFRTHKEPAELIINPLKEKDAGNFRCRVDFKLSQTRNSNVNLEVVVPPQQPAIVSNSDGRSDTRAGPYEEGGQLDLTCVVYGGSPPPTVTWLWNGHIQNSVVDFTADDTIKSRLLLRNLSRIHQHAVFTCQASNFHKKYVSTNITIELYLRPLQVEISFNNQPMSADRKYEIECQASGSRPPSKLTWWMGNMELLGHSQKVSEDGNVSFSVLSITPTRADHGKALSCRATNELVRSGIRETAMKLNVFFIPTLQLDLGSNLNPEDIEEGDDVYFECKVHANPAAYKVVWKHNNQIIQHNQRAGVIVSSGDLALQGVTRHQAGNYTCTASNVEGDGDSNVVELKVMYKPICRPDQKKIYGVARNEAAEILCEVDAFPPPENFKWSFNNTAETFDMPQSGFRAHSAQGSTLTYTPVKEMDFGTIMCWADNNVGQQREPCVFHLIAAGKPEIPANCTIFNQTSDSLEVYCMEGFDGGLRQWFLMEIFDQHSGQLQANISSKYPLLSVTGLDSGRLFRIFVYAVNLRGRSEAVQVEGYTLKAAEKQTVALTSYKGTQSNFELTPILSVGIFVGILVALVCITIGTIAALKLRSHKQQQKYQHQNAKFSRPGNLQIKDKISLPLSHSEEMYDEKNPDVVPYNEVDGEYKQKSATQTPSGHLSTTSEAEISCKPLTDELGAYKSNKDDELHYAELTLAPGSASTSGIPKKSISVDCSSSMLLQGAGINTNNMSVTIGGTLPHGSSVRKMLPNIPANAGASTLQRLKQQPTASAQQTPPPPPPTYDYFEEPTIYAQIDHYKTTTTGGTANAGCSSSASISPFPPSISSPASQGTPSTVSPGAVQMYTMPSHPGGYHTLPHNHHHQQQQQQQQQQHLQQQQQQQQQQQAHQQHNTSASSMLQMMAAAGVVHGAGGNIYHHHGTLPMPPTYQQHQQQQQQQLQQQQVTGQMLVSSNSSGLGSATTTAAVTSPSSSLSGLSAIGKSYSREIVTVRTPLMYSQQESCV</sequence>
<dbReference type="GeneID" id="105230323"/>
<evidence type="ECO:0000313" key="8">
    <source>
        <dbReference type="Proteomes" id="UP001652620"/>
    </source>
</evidence>
<feature type="transmembrane region" description="Helical" evidence="5">
    <location>
        <begin position="657"/>
        <end position="681"/>
    </location>
</feature>
<keyword evidence="6" id="KW-0732">Signal</keyword>
<keyword evidence="5" id="KW-0812">Transmembrane</keyword>
<evidence type="ECO:0000313" key="10">
    <source>
        <dbReference type="RefSeq" id="XP_049305195.1"/>
    </source>
</evidence>
<feature type="region of interest" description="Disordered" evidence="4">
    <location>
        <begin position="1004"/>
        <end position="1028"/>
    </location>
</feature>
<dbReference type="Pfam" id="PF13927">
    <property type="entry name" value="Ig_3"/>
    <property type="match status" value="3"/>
</dbReference>
<feature type="region of interest" description="Disordered" evidence="4">
    <location>
        <begin position="852"/>
        <end position="877"/>
    </location>
</feature>
<dbReference type="RefSeq" id="XP_049305196.1">
    <property type="nucleotide sequence ID" value="XM_049449239.1"/>
</dbReference>
<dbReference type="InterPro" id="IPR003598">
    <property type="entry name" value="Ig_sub2"/>
</dbReference>
<keyword evidence="8" id="KW-1185">Reference proteome</keyword>
<dbReference type="PANTHER" id="PTHR23278:SF19">
    <property type="entry name" value="OBSCURIN"/>
    <property type="match status" value="1"/>
</dbReference>
<dbReference type="InterPro" id="IPR036179">
    <property type="entry name" value="Ig-like_dom_sf"/>
</dbReference>
<dbReference type="InterPro" id="IPR013162">
    <property type="entry name" value="CD80_C2-set"/>
</dbReference>
<dbReference type="InterPro" id="IPR036116">
    <property type="entry name" value="FN3_sf"/>
</dbReference>
<feature type="domain" description="Ig-like" evidence="7">
    <location>
        <begin position="30"/>
        <end position="139"/>
    </location>
</feature>
<dbReference type="SMART" id="SM00408">
    <property type="entry name" value="IGc2"/>
    <property type="match status" value="3"/>
</dbReference>
<dbReference type="SMART" id="SM00409">
    <property type="entry name" value="IG"/>
    <property type="match status" value="5"/>
</dbReference>
<feature type="domain" description="Ig-like" evidence="7">
    <location>
        <begin position="147"/>
        <end position="243"/>
    </location>
</feature>
<dbReference type="InterPro" id="IPR007110">
    <property type="entry name" value="Ig-like_dom"/>
</dbReference>
<dbReference type="PROSITE" id="PS50835">
    <property type="entry name" value="IG_LIKE"/>
    <property type="match status" value="5"/>
</dbReference>
<dbReference type="RefSeq" id="XP_049305194.1">
    <property type="nucleotide sequence ID" value="XM_049449237.1"/>
</dbReference>
<keyword evidence="5" id="KW-1133">Transmembrane helix</keyword>
<evidence type="ECO:0000256" key="2">
    <source>
        <dbReference type="ARBA" id="ARBA00023136"/>
    </source>
</evidence>
<proteinExistence type="predicted"/>
<dbReference type="PANTHER" id="PTHR23278">
    <property type="entry name" value="SIDESTEP PROTEIN"/>
    <property type="match status" value="1"/>
</dbReference>
<feature type="domain" description="Ig-like" evidence="7">
    <location>
        <begin position="248"/>
        <end position="342"/>
    </location>
</feature>
<dbReference type="CDD" id="cd00096">
    <property type="entry name" value="Ig"/>
    <property type="match status" value="2"/>
</dbReference>
<evidence type="ECO:0000256" key="6">
    <source>
        <dbReference type="SAM" id="SignalP"/>
    </source>
</evidence>
<evidence type="ECO:0000256" key="1">
    <source>
        <dbReference type="ARBA" id="ARBA00004167"/>
    </source>
</evidence>
<feature type="chain" id="PRO_5045024687" evidence="6">
    <location>
        <begin position="22"/>
        <end position="1093"/>
    </location>
</feature>
<dbReference type="Proteomes" id="UP001652620">
    <property type="component" value="Chromosome 2"/>
</dbReference>
<reference evidence="8 9" key="1">
    <citation type="submission" date="2025-05" db="UniProtKB">
        <authorList>
            <consortium name="RefSeq"/>
        </authorList>
    </citation>
    <scope>NUCLEOTIDE SEQUENCE [LARGE SCALE GENOMIC DNA]</scope>
    <source>
        <tissue evidence="9 10">Adult</tissue>
    </source>
</reference>
<evidence type="ECO:0000313" key="11">
    <source>
        <dbReference type="RefSeq" id="XP_049305196.1"/>
    </source>
</evidence>
<evidence type="ECO:0000256" key="5">
    <source>
        <dbReference type="SAM" id="Phobius"/>
    </source>
</evidence>
<feature type="compositionally biased region" description="Low complexity" evidence="4">
    <location>
        <begin position="955"/>
        <end position="986"/>
    </location>
</feature>
<evidence type="ECO:0000259" key="7">
    <source>
        <dbReference type="PROSITE" id="PS50835"/>
    </source>
</evidence>
<dbReference type="RefSeq" id="XP_049305195.1">
    <property type="nucleotide sequence ID" value="XM_049449238.1"/>
</dbReference>
<keyword evidence="3" id="KW-1015">Disulfide bond</keyword>
<evidence type="ECO:0000313" key="9">
    <source>
        <dbReference type="RefSeq" id="XP_049305194.1"/>
    </source>
</evidence>
<evidence type="ECO:0000256" key="4">
    <source>
        <dbReference type="SAM" id="MobiDB-lite"/>
    </source>
</evidence>
<keyword evidence="2 5" id="KW-0472">Membrane</keyword>
<feature type="signal peptide" evidence="6">
    <location>
        <begin position="1"/>
        <end position="21"/>
    </location>
</feature>
<feature type="region of interest" description="Disordered" evidence="4">
    <location>
        <begin position="901"/>
        <end position="986"/>
    </location>
</feature>
<gene>
    <name evidence="9 10 11" type="primary">LOC105230323</name>
</gene>
<dbReference type="Gene3D" id="2.60.40.10">
    <property type="entry name" value="Immunoglobulins"/>
    <property type="match status" value="5"/>
</dbReference>
<dbReference type="SUPFAM" id="SSF48726">
    <property type="entry name" value="Immunoglobulin"/>
    <property type="match status" value="4"/>
</dbReference>
<evidence type="ECO:0000256" key="3">
    <source>
        <dbReference type="ARBA" id="ARBA00023157"/>
    </source>
</evidence>
<protein>
    <submittedName>
        <fullName evidence="9 10">Uncharacterized protein LOC105230323</fullName>
    </submittedName>
</protein>
<feature type="domain" description="Ig-like" evidence="7">
    <location>
        <begin position="448"/>
        <end position="525"/>
    </location>
</feature>
<comment type="subcellular location">
    <subcellularLocation>
        <location evidence="1">Membrane</location>
        <topology evidence="1">Single-pass membrane protein</topology>
    </subcellularLocation>
</comment>